<keyword evidence="2" id="KW-1133">Transmembrane helix</keyword>
<feature type="transmembrane region" description="Helical" evidence="2">
    <location>
        <begin position="55"/>
        <end position="77"/>
    </location>
</feature>
<feature type="region of interest" description="Disordered" evidence="1">
    <location>
        <begin position="105"/>
        <end position="151"/>
    </location>
</feature>
<protein>
    <submittedName>
        <fullName evidence="3">Uncharacterized protein</fullName>
    </submittedName>
</protein>
<sequence>MTVVRRDDEAGEKIIAVSRVVYERVVGVHPNPSKPTEHPHIPVPDEPTPYSDGGIGATILAVLALTLIGGFAFFLLLRNARQRPSERQLFPQWWLPPPAPAPPFDIPLADPDCSAPPPYDDHMTADSEINSPLPPHPPITRSATPPLFWGS</sequence>
<dbReference type="Proteomes" id="UP000054248">
    <property type="component" value="Unassembled WGS sequence"/>
</dbReference>
<gene>
    <name evidence="3" type="ORF">M407DRAFT_158573</name>
</gene>
<dbReference type="AlphaFoldDB" id="A0A0C3L8K1"/>
<reference evidence="3 4" key="1">
    <citation type="submission" date="2014-04" db="EMBL/GenBank/DDBJ databases">
        <authorList>
            <consortium name="DOE Joint Genome Institute"/>
            <person name="Kuo A."/>
            <person name="Girlanda M."/>
            <person name="Perotto S."/>
            <person name="Kohler A."/>
            <person name="Nagy L.G."/>
            <person name="Floudas D."/>
            <person name="Copeland A."/>
            <person name="Barry K.W."/>
            <person name="Cichocki N."/>
            <person name="Veneault-Fourrey C."/>
            <person name="LaButti K."/>
            <person name="Lindquist E.A."/>
            <person name="Lipzen A."/>
            <person name="Lundell T."/>
            <person name="Morin E."/>
            <person name="Murat C."/>
            <person name="Sun H."/>
            <person name="Tunlid A."/>
            <person name="Henrissat B."/>
            <person name="Grigoriev I.V."/>
            <person name="Hibbett D.S."/>
            <person name="Martin F."/>
            <person name="Nordberg H.P."/>
            <person name="Cantor M.N."/>
            <person name="Hua S.X."/>
        </authorList>
    </citation>
    <scope>NUCLEOTIDE SEQUENCE [LARGE SCALE GENOMIC DNA]</scope>
    <source>
        <strain evidence="3 4">MUT 4182</strain>
    </source>
</reference>
<reference evidence="4" key="2">
    <citation type="submission" date="2015-01" db="EMBL/GenBank/DDBJ databases">
        <title>Evolutionary Origins and Diversification of the Mycorrhizal Mutualists.</title>
        <authorList>
            <consortium name="DOE Joint Genome Institute"/>
            <consortium name="Mycorrhizal Genomics Consortium"/>
            <person name="Kohler A."/>
            <person name="Kuo A."/>
            <person name="Nagy L.G."/>
            <person name="Floudas D."/>
            <person name="Copeland A."/>
            <person name="Barry K.W."/>
            <person name="Cichocki N."/>
            <person name="Veneault-Fourrey C."/>
            <person name="LaButti K."/>
            <person name="Lindquist E.A."/>
            <person name="Lipzen A."/>
            <person name="Lundell T."/>
            <person name="Morin E."/>
            <person name="Murat C."/>
            <person name="Riley R."/>
            <person name="Ohm R."/>
            <person name="Sun H."/>
            <person name="Tunlid A."/>
            <person name="Henrissat B."/>
            <person name="Grigoriev I.V."/>
            <person name="Hibbett D.S."/>
            <person name="Martin F."/>
        </authorList>
    </citation>
    <scope>NUCLEOTIDE SEQUENCE [LARGE SCALE GENOMIC DNA]</scope>
    <source>
        <strain evidence="4">MUT 4182</strain>
    </source>
</reference>
<evidence type="ECO:0000256" key="1">
    <source>
        <dbReference type="SAM" id="MobiDB-lite"/>
    </source>
</evidence>
<dbReference type="HOGENOM" id="CLU_1732831_0_0_1"/>
<accession>A0A0C3L8K1</accession>
<dbReference type="EMBL" id="KN822975">
    <property type="protein sequence ID" value="KIO30153.1"/>
    <property type="molecule type" value="Genomic_DNA"/>
</dbReference>
<keyword evidence="2" id="KW-0472">Membrane</keyword>
<proteinExistence type="predicted"/>
<organism evidence="3 4">
    <name type="scientific">Tulasnella calospora MUT 4182</name>
    <dbReference type="NCBI Taxonomy" id="1051891"/>
    <lineage>
        <taxon>Eukaryota</taxon>
        <taxon>Fungi</taxon>
        <taxon>Dikarya</taxon>
        <taxon>Basidiomycota</taxon>
        <taxon>Agaricomycotina</taxon>
        <taxon>Agaricomycetes</taxon>
        <taxon>Cantharellales</taxon>
        <taxon>Tulasnellaceae</taxon>
        <taxon>Tulasnella</taxon>
    </lineage>
</organism>
<name>A0A0C3L8K1_9AGAM</name>
<keyword evidence="4" id="KW-1185">Reference proteome</keyword>
<evidence type="ECO:0000256" key="2">
    <source>
        <dbReference type="SAM" id="Phobius"/>
    </source>
</evidence>
<evidence type="ECO:0000313" key="3">
    <source>
        <dbReference type="EMBL" id="KIO30153.1"/>
    </source>
</evidence>
<keyword evidence="2" id="KW-0812">Transmembrane</keyword>
<evidence type="ECO:0000313" key="4">
    <source>
        <dbReference type="Proteomes" id="UP000054248"/>
    </source>
</evidence>